<dbReference type="InterPro" id="IPR004242">
    <property type="entry name" value="Transposase_21"/>
</dbReference>
<evidence type="ECO:0000259" key="4">
    <source>
        <dbReference type="Pfam" id="PF13963"/>
    </source>
</evidence>
<feature type="region of interest" description="Disordered" evidence="1">
    <location>
        <begin position="403"/>
        <end position="443"/>
    </location>
</feature>
<evidence type="ECO:0000313" key="6">
    <source>
        <dbReference type="EMBL" id="CAB81144.1"/>
    </source>
</evidence>
<dbReference type="EMBL" id="AL161509">
    <property type="protein sequence ID" value="CAB81144.1"/>
    <property type="molecule type" value="Genomic_DNA"/>
</dbReference>
<dbReference type="InterPro" id="IPR025452">
    <property type="entry name" value="DUF4218"/>
</dbReference>
<dbReference type="PANTHER" id="PTHR10775">
    <property type="entry name" value="OS08G0208400 PROTEIN"/>
    <property type="match status" value="1"/>
</dbReference>
<protein>
    <submittedName>
        <fullName evidence="6">AT4g08070 protein</fullName>
    </submittedName>
    <submittedName>
        <fullName evidence="5">T17A2.5 protein</fullName>
    </submittedName>
</protein>
<reference evidence="5" key="3">
    <citation type="submission" date="1999-06" db="EMBL/GenBank/DDBJ databases">
        <title>The sequence of A. thaliana T17A2.</title>
        <authorList>
            <person name="Cordes M."/>
            <person name="Wohldmann P."/>
            <person name="Spalding L."/>
        </authorList>
    </citation>
    <scope>NUCLEOTIDE SEQUENCE</scope>
</reference>
<evidence type="ECO:0000259" key="3">
    <source>
        <dbReference type="Pfam" id="PF13960"/>
    </source>
</evidence>
<reference key="1">
    <citation type="journal article" date="1999" name="Nature">
        <title>Sequence and analysis of chromosome 4 of the plant Arabidopsis thaliana.</title>
        <authorList>
            <consortium name="EU"/>
            <consortium name="CSHL and WU Arabidopsis Sequencing Project"/>
            <person name="Mayer K."/>
            <person name="Schuller C."/>
            <person name="Wambutt R."/>
            <person name="Murphy G."/>
            <person name="Volckaert G."/>
            <person name="Pohl T."/>
            <person name="Dusterhoft A."/>
            <person name="Stiekema W."/>
            <person name="Entian K.D."/>
            <person name="Terryn N."/>
            <person name="Harris B."/>
            <person name="Ansorge W."/>
            <person name="Brandt P."/>
            <person name="Grivell L."/>
            <person name="Rieger M."/>
            <person name="Weichselgartner M."/>
            <person name="de Simone V."/>
            <person name="Obermaier B."/>
            <person name="Mache R."/>
            <person name="Muller M."/>
            <person name="Kreis M."/>
            <person name="Delseny M."/>
            <person name="Puigdomenech P."/>
            <person name="Watson M."/>
            <person name="Schmidtheini T."/>
            <person name="Reichert B."/>
            <person name="Portatelle D."/>
            <person name="Perez-Alonso M."/>
            <person name="Boutry M."/>
            <person name="Bancroft I."/>
            <person name="Vos P."/>
            <person name="Hoheisel J."/>
            <person name="Zimmermann W."/>
            <person name="Wedler H."/>
            <person name="Ridley P."/>
            <person name="Langham S.A."/>
            <person name="McCullagh B."/>
            <person name="Bilham L."/>
            <person name="Robben J."/>
            <person name="Van der Schueren J."/>
            <person name="Grymonprez B."/>
            <person name="Chuang Y.J."/>
            <person name="Vandenbussche F."/>
            <person name="Braeken M."/>
            <person name="Weltjens I."/>
            <person name="Voet M."/>
            <person name="Bastiaens I."/>
            <person name="Aert R."/>
            <person name="Defoor E."/>
            <person name="Weitzenegger T."/>
            <person name="Bothe G."/>
            <person name="Ramsperger U."/>
            <person name="Hilbert H."/>
            <person name="Braun M."/>
            <person name="Holzer E."/>
            <person name="Brandt A."/>
            <person name="Peters S."/>
            <person name="van Staveren M."/>
            <person name="Dirske W."/>
            <person name="Mooijman P."/>
            <person name="Klein Lankhorst R."/>
            <person name="Rose M."/>
            <person name="Hauf J."/>
            <person name="Kotter P."/>
            <person name="Berneiser S."/>
            <person name="Hempel S."/>
            <person name="Feldpausch M."/>
            <person name="Lamberth S."/>
            <person name="Van den Daele H."/>
            <person name="De Keyser A."/>
            <person name="Buysshaert C."/>
            <person name="Gielen J."/>
            <person name="Villarroel R."/>
            <person name="De Clercq R."/>
            <person name="Van Montagu M."/>
            <person name="Rogers J."/>
            <person name="Cronin A."/>
            <person name="Quail M."/>
            <person name="Bray-Allen S."/>
            <person name="Clark L."/>
            <person name="Doggett J."/>
            <person name="Hall S."/>
            <person name="Kay M."/>
            <person name="Lennard N."/>
            <person name="McLay K."/>
            <person name="Mayes R."/>
            <person name="Pettett A."/>
            <person name="Rajandream M.A."/>
            <person name="Lyne M."/>
            <person name="Benes V."/>
            <person name="Rechmann S."/>
            <person name="Borkova D."/>
            <person name="Blocker H."/>
            <person name="Scharfe M."/>
            <person name="Grimm M."/>
            <person name="Lohnert T.H."/>
            <person name="Dose S."/>
            <person name="de Haan M."/>
            <person name="Maarse A."/>
            <person name="Schafer M."/>
            <person name="Muller-Auer S."/>
            <person name="Gabel C."/>
            <person name="Fuchs M."/>
            <person name="Fartmann B."/>
            <person name="Granderath K."/>
            <person name="Dauner D."/>
            <person name="Herzl A."/>
            <person name="Neumann S."/>
            <person name="Argiriou A."/>
            <person name="Vitale D."/>
            <person name="Liguori R."/>
            <person name="Piravandi E."/>
            <person name="Massenet O."/>
            <person name="Quigley F."/>
            <person name="Clabauld G."/>
            <person name="Mundlein A."/>
            <person name="Felber R."/>
            <person name="Schnabl S."/>
            <person name="Hiller R."/>
            <person name="Schmidt W."/>
            <person name="Lecharny A."/>
            <person name="Aubourg S."/>
            <person name="Chefdor F."/>
            <person name="Cooke R."/>
            <person name="Berger C."/>
            <person name="Montfort A."/>
            <person name="Casacuberta E."/>
            <person name="Gibbons T."/>
            <person name="Weber N."/>
            <person name="Vandenbol M."/>
            <person name="Bargues M."/>
            <person name="Terol J."/>
            <person name="Torres A."/>
            <person name="Perez-Perez A."/>
            <person name="Purnelle B."/>
            <person name="Bent E."/>
            <person name="Johnson S."/>
            <person name="Tacon D."/>
            <person name="Jesse T."/>
            <person name="Heijnen L."/>
            <person name="Schwarz S."/>
            <person name="Scholler P."/>
            <person name="Heber S."/>
            <person name="Francs P."/>
            <person name="Bielke C."/>
            <person name="Frishman D."/>
            <person name="Haase D."/>
            <person name="Lemcke K."/>
            <person name="Mewes H.W."/>
            <person name="Stocker S."/>
            <person name="Zaccaria P."/>
            <person name="Bevan M."/>
            <person name="Wilson R.K."/>
            <person name="de la Bastide M."/>
            <person name="Habermann K."/>
            <person name="Parnell L."/>
            <person name="Dedhia N."/>
            <person name="Gnoj L."/>
            <person name="Schutz K."/>
            <person name="Huang E."/>
            <person name="Spiegel L."/>
            <person name="Sehkon M."/>
            <person name="Murray J."/>
            <person name="Sheet P."/>
            <person name="Cordes M."/>
            <person name="Abu-Threideh J."/>
            <person name="Stoneking T."/>
            <person name="Kalicki J."/>
            <person name="Graves T."/>
            <person name="Harmon G."/>
            <person name="Edwards J."/>
            <person name="Latreille P."/>
            <person name="Courtney L."/>
            <person name="Cloud J."/>
            <person name="Abbott A."/>
            <person name="Scott K."/>
            <person name="Johnson D."/>
            <person name="Minx P."/>
            <person name="Bentley D."/>
            <person name="Fulton B."/>
            <person name="Miller N."/>
            <person name="Greco T."/>
            <person name="Kemp K."/>
            <person name="Kramer J."/>
            <person name="Fulton L."/>
            <person name="Mardis E."/>
            <person name="Dante M."/>
            <person name="Pepin K."/>
            <person name="Hillier L."/>
            <person name="Nelson J."/>
            <person name="Spieth J."/>
            <person name="Ryan E."/>
            <person name="Andrews S."/>
            <person name="Geisel C."/>
            <person name="Layman D."/>
            <person name="Du H."/>
            <person name="Ali J."/>
            <person name="Berghoff A."/>
            <person name="Jones K."/>
            <person name="Drone K."/>
            <person name="Cotton M."/>
            <person name="Joshu C."/>
            <person name="Antonoiu B."/>
            <person name="Zidanic M."/>
            <person name="Strong C."/>
            <person name="Sun H."/>
            <person name="Lamar B."/>
            <person name="Yordan C."/>
            <person name="Ma P."/>
            <person name="Zhong J."/>
            <person name="Preston R."/>
            <person name="Vil D."/>
            <person name="Shekher M."/>
            <person name="Matero A."/>
            <person name="Shah R."/>
            <person name="Swaby I.K."/>
            <person name="O'Shaughnessy A."/>
            <person name="Rodriguez M."/>
            <person name="Hoffmann J."/>
            <person name="Till S."/>
            <person name="Granat S."/>
            <person name="Shohdy N."/>
            <person name="Hasegawa A."/>
            <person name="Hameed A."/>
            <person name="Lodhi M."/>
            <person name="Johnson A."/>
            <person name="Chen E."/>
            <person name="Marra M."/>
            <person name="Martienssen R."/>
            <person name="McCombie W.R."/>
        </authorList>
    </citation>
    <scope>NUCLEOTIDE SEQUENCE [LARGE SCALE GENOMIC DNA]</scope>
    <source>
        <strain>cv. Columbia</strain>
    </source>
</reference>
<reference evidence="6" key="5">
    <citation type="submission" date="2000-03" db="EMBL/GenBank/DDBJ databases">
        <authorList>
            <person name="EU Arabidopsis sequencing project"/>
        </authorList>
    </citation>
    <scope>NUCLEOTIDE SEQUENCE</scope>
</reference>
<feature type="compositionally biased region" description="Acidic residues" evidence="1">
    <location>
        <begin position="424"/>
        <end position="443"/>
    </location>
</feature>
<organism evidence="5">
    <name type="scientific">Arabidopsis thaliana</name>
    <name type="common">Mouse-ear cress</name>
    <dbReference type="NCBI Taxonomy" id="3702"/>
    <lineage>
        <taxon>Eukaryota</taxon>
        <taxon>Viridiplantae</taxon>
        <taxon>Streptophyta</taxon>
        <taxon>Embryophyta</taxon>
        <taxon>Tracheophyta</taxon>
        <taxon>Spermatophyta</taxon>
        <taxon>Magnoliopsida</taxon>
        <taxon>eudicotyledons</taxon>
        <taxon>Gunneridae</taxon>
        <taxon>Pentapetalae</taxon>
        <taxon>rosids</taxon>
        <taxon>malvids</taxon>
        <taxon>Brassicales</taxon>
        <taxon>Brassicaceae</taxon>
        <taxon>Camelineae</taxon>
        <taxon>Arabidopsis</taxon>
    </lineage>
</organism>
<feature type="domain" description="DUF4218" evidence="3">
    <location>
        <begin position="609"/>
        <end position="721"/>
    </location>
</feature>
<keyword evidence="2" id="KW-1133">Transmembrane helix</keyword>
<proteinExistence type="predicted"/>
<dbReference type="InterPro" id="IPR029480">
    <property type="entry name" value="Transpos_assoc"/>
</dbReference>
<dbReference type="EMBL" id="AF160183">
    <property type="protein sequence ID" value="AAD48077.1"/>
    <property type="molecule type" value="Genomic_DNA"/>
</dbReference>
<dbReference type="Pfam" id="PF13960">
    <property type="entry name" value="DUF4218"/>
    <property type="match status" value="1"/>
</dbReference>
<feature type="transmembrane region" description="Helical" evidence="2">
    <location>
        <begin position="6"/>
        <end position="24"/>
    </location>
</feature>
<keyword evidence="2" id="KW-0472">Membrane</keyword>
<reference evidence="5" key="4">
    <citation type="submission" date="1999-08" db="EMBL/GenBank/DDBJ databases">
        <authorList>
            <person name="Waterston R."/>
        </authorList>
    </citation>
    <scope>NUCLEOTIDE SEQUENCE</scope>
</reference>
<dbReference type="AlphaFoldDB" id="Q7FZN2"/>
<gene>
    <name evidence="5" type="primary">T17A2.5</name>
    <name evidence="6" type="ordered locus">At4g08070</name>
</gene>
<dbReference type="Pfam" id="PF13963">
    <property type="entry name" value="Transpos_assoc"/>
    <property type="match status" value="1"/>
</dbReference>
<dbReference type="Pfam" id="PF02992">
    <property type="entry name" value="Transposase_21"/>
    <property type="match status" value="1"/>
</dbReference>
<name>Q7FZN2_ARATH</name>
<dbReference type="PANTHER" id="PTHR10775:SF179">
    <property type="entry name" value="TRANSPOSON, EN_SPM-LIKE, TRANSPOSASE-ASSOCIATED DOMAIN PROTEIN"/>
    <property type="match status" value="1"/>
</dbReference>
<evidence type="ECO:0000313" key="5">
    <source>
        <dbReference type="EMBL" id="AAD48077.1"/>
    </source>
</evidence>
<accession>Q7FZN2</accession>
<evidence type="ECO:0000256" key="1">
    <source>
        <dbReference type="SAM" id="MobiDB-lite"/>
    </source>
</evidence>
<reference evidence="5" key="2">
    <citation type="submission" date="1999-06" db="EMBL/GenBank/DDBJ databases">
        <title>The A. thaliana Genome Sequencing Project.</title>
        <authorList>
            <person name="WashU"/>
        </authorList>
    </citation>
    <scope>NUCLEOTIDE SEQUENCE</scope>
</reference>
<dbReference type="PIR" id="E85079">
    <property type="entry name" value="E85079"/>
</dbReference>
<sequence length="767" mass="89173">MVAKDWVHLGFWGVYFFFSLFLLLQQRADPTYERGAIKFVRDVAAALGDDMIVCPCIDCRNIDRHSGCVVVDHLVTRGMDEAYKRRCDWYHHGELVSGGESESKVSQWNDEVVELYQAAEYLDEEFDAMVQLGEIAERDDKKEDEFLAKLADAETPLYPSCVNHSKLSAIVSLFRLKTKNGWSDKSFNDLLETLSEMLPEDNVLHTSLYEVKKFLKSFDMGYQKIHACVNDCCLFRKKYKKLQNCPKCNASRWKTNMHTGEVKKGVPQKVLRYFPIIPRLKRMFRSEEMARDLRWHFHNKSTDGKLRHPVDSVTWDQMNAKYPLFASEERNLRLGLSTDGFNPFNMKNTRKHVYMGHRMGLPPSHRFRNKKSWFDGKAEHRRKSRILSGLEISHNLKNFQNNFGNFKQSTRKRKQPESVKSGSDSDDLSSDSEEDEEEEAEVDEEELSRWKKRSIFFRLSYWQDLPVRHNLDVMHVERNVAASIVSTLLHCGKSKDGLNARKDLEVLGIRKDLHPQTKGKRTYLPAALWSLSKSEKKLFCKRLFDFKGPDGYCSDIARGVSLEDCKVTGLKSHDYHVLMQQLLPIALRGLLPKGPRVAIGRLCKFFNHLCQRVIDMEQLLEMEAEIVETLCLFERFFPPSFFDIMEHLTVHLGREARLGGPVHFRWMYPFERYMKVLKDFVRNTTRPEGCIAECYLAEECIQFYSEFFKKTTKVQEKADRNTEFENNSILGGRPISAGTFISLTEMERKIAHLAVIQNMAVVEPYVE</sequence>
<keyword evidence="2" id="KW-0812">Transmembrane</keyword>
<evidence type="ECO:0000256" key="2">
    <source>
        <dbReference type="SAM" id="Phobius"/>
    </source>
</evidence>
<feature type="domain" description="Transposase-associated" evidence="4">
    <location>
        <begin position="25"/>
        <end position="94"/>
    </location>
</feature>